<evidence type="ECO:0000313" key="4">
    <source>
        <dbReference type="EMBL" id="MBE9029996.1"/>
    </source>
</evidence>
<keyword evidence="1" id="KW-0677">Repeat</keyword>
<keyword evidence="5" id="KW-1185">Reference proteome</keyword>
<sequence length="280" mass="30858">MQPLDVQPAAQLSNPSAAPSGSWMDSLEIVSVVVSLGSSVALAAMQQAALATIPLSFTAALNLANRKRLMNAMAQSQQAATAQLVSQATQHQQRLDDLTQSFETRSSSVTAQFTEMQTLSTEFKQQLQALEAKDTDIETVLEKLREIDRCTQAIRTNPKAADFFFQRGQVRQSLSRMEDNRIAIEDYTQAIKLEPTFAKAYFNRGFLRAELGEKRQAGEDLRMAAKCYFDQGQMDSYAEAKQLSEQVYANTEAPTDESTSLPGNEADPVAPKLLVSDLFS</sequence>
<dbReference type="Pfam" id="PF13414">
    <property type="entry name" value="TPR_11"/>
    <property type="match status" value="1"/>
</dbReference>
<dbReference type="Proteomes" id="UP000625316">
    <property type="component" value="Unassembled WGS sequence"/>
</dbReference>
<evidence type="ECO:0000313" key="5">
    <source>
        <dbReference type="Proteomes" id="UP000625316"/>
    </source>
</evidence>
<dbReference type="Gene3D" id="1.25.40.10">
    <property type="entry name" value="Tetratricopeptide repeat domain"/>
    <property type="match status" value="1"/>
</dbReference>
<feature type="region of interest" description="Disordered" evidence="3">
    <location>
        <begin position="1"/>
        <end position="21"/>
    </location>
</feature>
<reference evidence="4" key="1">
    <citation type="submission" date="2020-10" db="EMBL/GenBank/DDBJ databases">
        <authorList>
            <person name="Castelo-Branco R."/>
            <person name="Eusebio N."/>
            <person name="Adriana R."/>
            <person name="Vieira A."/>
            <person name="Brugerolle De Fraissinette N."/>
            <person name="Rezende De Castro R."/>
            <person name="Schneider M.P."/>
            <person name="Vasconcelos V."/>
            <person name="Leao P.N."/>
        </authorList>
    </citation>
    <scope>NUCLEOTIDE SEQUENCE</scope>
    <source>
        <strain evidence="4">LEGE 11480</strain>
    </source>
</reference>
<accession>A0A928VNK2</accession>
<evidence type="ECO:0000256" key="1">
    <source>
        <dbReference type="ARBA" id="ARBA00022737"/>
    </source>
</evidence>
<keyword evidence="2" id="KW-0802">TPR repeat</keyword>
<evidence type="ECO:0000256" key="2">
    <source>
        <dbReference type="ARBA" id="ARBA00022803"/>
    </source>
</evidence>
<dbReference type="InterPro" id="IPR011990">
    <property type="entry name" value="TPR-like_helical_dom_sf"/>
</dbReference>
<dbReference type="PANTHER" id="PTHR44858:SF1">
    <property type="entry name" value="UDP-N-ACETYLGLUCOSAMINE--PEPTIDE N-ACETYLGLUCOSAMINYLTRANSFERASE SPINDLY-RELATED"/>
    <property type="match status" value="1"/>
</dbReference>
<dbReference type="SUPFAM" id="SSF48452">
    <property type="entry name" value="TPR-like"/>
    <property type="match status" value="1"/>
</dbReference>
<dbReference type="RefSeq" id="WP_264324822.1">
    <property type="nucleotide sequence ID" value="NZ_JADEXQ010000026.1"/>
</dbReference>
<feature type="region of interest" description="Disordered" evidence="3">
    <location>
        <begin position="245"/>
        <end position="269"/>
    </location>
</feature>
<feature type="compositionally biased region" description="Polar residues" evidence="3">
    <location>
        <begin position="10"/>
        <end position="19"/>
    </location>
</feature>
<dbReference type="EMBL" id="JADEXQ010000026">
    <property type="protein sequence ID" value="MBE9029996.1"/>
    <property type="molecule type" value="Genomic_DNA"/>
</dbReference>
<dbReference type="AlphaFoldDB" id="A0A928VNK2"/>
<comment type="caution">
    <text evidence="4">The sequence shown here is derived from an EMBL/GenBank/DDBJ whole genome shotgun (WGS) entry which is preliminary data.</text>
</comment>
<gene>
    <name evidence="4" type="ORF">IQ266_09680</name>
</gene>
<organism evidence="4 5">
    <name type="scientific">Romeriopsis navalis LEGE 11480</name>
    <dbReference type="NCBI Taxonomy" id="2777977"/>
    <lineage>
        <taxon>Bacteria</taxon>
        <taxon>Bacillati</taxon>
        <taxon>Cyanobacteriota</taxon>
        <taxon>Cyanophyceae</taxon>
        <taxon>Leptolyngbyales</taxon>
        <taxon>Leptolyngbyaceae</taxon>
        <taxon>Romeriopsis</taxon>
        <taxon>Romeriopsis navalis</taxon>
    </lineage>
</organism>
<name>A0A928VNK2_9CYAN</name>
<feature type="compositionally biased region" description="Polar residues" evidence="3">
    <location>
        <begin position="245"/>
        <end position="262"/>
    </location>
</feature>
<dbReference type="PANTHER" id="PTHR44858">
    <property type="entry name" value="TETRATRICOPEPTIDE REPEAT PROTEIN 6"/>
    <property type="match status" value="1"/>
</dbReference>
<dbReference type="InterPro" id="IPR050498">
    <property type="entry name" value="Ycf3"/>
</dbReference>
<evidence type="ECO:0000256" key="3">
    <source>
        <dbReference type="SAM" id="MobiDB-lite"/>
    </source>
</evidence>
<protein>
    <submittedName>
        <fullName evidence="4">Tetratricopeptide repeat protein</fullName>
    </submittedName>
</protein>
<proteinExistence type="predicted"/>